<sequence length="503" mass="57698">MQGNLHKPKKQQISAEESKRKQVIRVKILFATYGQIPQAGKLPSPFSLLQKELEQRGHQVDVLGHHPDMQRVYLISQTRSGPWTLNLQGQSVPKAPIKERVYDEVFRYYQKYLPHVHPWIRWREIERYTFELILSLFDLGKYDLIHTHDALATRAVWRVKPAHVPLLYQCGGLLRHDPAVAAEVTSPDSLKARYVACEEYMAATSCDQAIVPSAWLKKVWQEEFFIPDGHSAVIHRGMEFAPFLQWLQYEPYPPVEKKKGVQIIACPPGLDFQSGSTTLLDALARLKQQRDDFLCWMVGDGPWRGELEAYCREKDLTRHVLLLGERTDWPSLLAKTDIVVWPAPAVDFPLPLMEAQVAGTAIVACDSSVIQEMVRHGETGLLFEAGNSLELSERLLQLLDTPELASHLRNSSKTYGMNEWSSAKWAEQVEQLYLQMKRKHRVAAPAGEKKKSRDSVAQLFAFRLRHRLDEGGWNEFAHRLPASYLVPDFDFLRVLTETNQFDE</sequence>
<dbReference type="GO" id="GO:0016757">
    <property type="term" value="F:glycosyltransferase activity"/>
    <property type="evidence" value="ECO:0007669"/>
    <property type="project" value="InterPro"/>
</dbReference>
<reference evidence="3 4" key="1">
    <citation type="submission" date="2013-03" db="EMBL/GenBank/DDBJ databases">
        <title>Assembly of a new bacterial strain Brevibacillus borstelensis AK1.</title>
        <authorList>
            <person name="Rajan I."/>
            <person name="PoliReddy D."/>
            <person name="Sugumar T."/>
            <person name="Rathinam K."/>
            <person name="Alqarawi S."/>
            <person name="Khalil A.B."/>
            <person name="Sivakumar N."/>
        </authorList>
    </citation>
    <scope>NUCLEOTIDE SEQUENCE [LARGE SCALE GENOMIC DNA]</scope>
    <source>
        <strain evidence="3 4">AK1</strain>
    </source>
</reference>
<feature type="domain" description="Glycosyl transferase family 1" evidence="1">
    <location>
        <begin position="257"/>
        <end position="413"/>
    </location>
</feature>
<dbReference type="Proteomes" id="UP000012081">
    <property type="component" value="Unassembled WGS sequence"/>
</dbReference>
<organism evidence="3 4">
    <name type="scientific">Brevibacillus borstelensis AK1</name>
    <dbReference type="NCBI Taxonomy" id="1300222"/>
    <lineage>
        <taxon>Bacteria</taxon>
        <taxon>Bacillati</taxon>
        <taxon>Bacillota</taxon>
        <taxon>Bacilli</taxon>
        <taxon>Bacillales</taxon>
        <taxon>Paenibacillaceae</taxon>
        <taxon>Brevibacillus</taxon>
    </lineage>
</organism>
<evidence type="ECO:0000259" key="1">
    <source>
        <dbReference type="Pfam" id="PF00534"/>
    </source>
</evidence>
<dbReference type="Pfam" id="PF00534">
    <property type="entry name" value="Glycos_transf_1"/>
    <property type="match status" value="1"/>
</dbReference>
<dbReference type="STRING" id="1300222.I532_21485"/>
<keyword evidence="3" id="KW-0808">Transferase</keyword>
<feature type="domain" description="Glycosyltransferase subfamily 4-like N-terminal" evidence="2">
    <location>
        <begin position="50"/>
        <end position="238"/>
    </location>
</feature>
<keyword evidence="4" id="KW-1185">Reference proteome</keyword>
<name>M8DB99_9BACL</name>
<dbReference type="AlphaFoldDB" id="M8DB99"/>
<dbReference type="PANTHER" id="PTHR12526:SF630">
    <property type="entry name" value="GLYCOSYLTRANSFERASE"/>
    <property type="match status" value="1"/>
</dbReference>
<dbReference type="PATRIC" id="fig|1300222.3.peg.4519"/>
<dbReference type="Pfam" id="PF13439">
    <property type="entry name" value="Glyco_transf_4"/>
    <property type="match status" value="1"/>
</dbReference>
<dbReference type="CDD" id="cd03801">
    <property type="entry name" value="GT4_PimA-like"/>
    <property type="match status" value="1"/>
</dbReference>
<evidence type="ECO:0000313" key="3">
    <source>
        <dbReference type="EMBL" id="EMT50683.1"/>
    </source>
</evidence>
<dbReference type="SUPFAM" id="SSF53756">
    <property type="entry name" value="UDP-Glycosyltransferase/glycogen phosphorylase"/>
    <property type="match status" value="1"/>
</dbReference>
<protein>
    <submittedName>
        <fullName evidence="3">Glycosyl transferase</fullName>
    </submittedName>
</protein>
<dbReference type="InterPro" id="IPR001296">
    <property type="entry name" value="Glyco_trans_1"/>
</dbReference>
<evidence type="ECO:0000313" key="4">
    <source>
        <dbReference type="Proteomes" id="UP000012081"/>
    </source>
</evidence>
<proteinExistence type="predicted"/>
<evidence type="ECO:0000259" key="2">
    <source>
        <dbReference type="Pfam" id="PF13439"/>
    </source>
</evidence>
<dbReference type="Gene3D" id="3.40.50.2000">
    <property type="entry name" value="Glycogen Phosphorylase B"/>
    <property type="match status" value="2"/>
</dbReference>
<dbReference type="PANTHER" id="PTHR12526">
    <property type="entry name" value="GLYCOSYLTRANSFERASE"/>
    <property type="match status" value="1"/>
</dbReference>
<comment type="caution">
    <text evidence="3">The sequence shown here is derived from an EMBL/GenBank/DDBJ whole genome shotgun (WGS) entry which is preliminary data.</text>
</comment>
<gene>
    <name evidence="3" type="ORF">I532_21485</name>
</gene>
<dbReference type="OrthoDB" id="9815550at2"/>
<dbReference type="InterPro" id="IPR028098">
    <property type="entry name" value="Glyco_trans_4-like_N"/>
</dbReference>
<accession>M8DB99</accession>
<dbReference type="EMBL" id="APBN01000013">
    <property type="protein sequence ID" value="EMT50683.1"/>
    <property type="molecule type" value="Genomic_DNA"/>
</dbReference>